<dbReference type="Pfam" id="PF01479">
    <property type="entry name" value="S4"/>
    <property type="match status" value="1"/>
</dbReference>
<dbReference type="InterPro" id="IPR000748">
    <property type="entry name" value="PsdUridine_synth_RsuA/RluB/E/F"/>
</dbReference>
<keyword evidence="8" id="KW-1185">Reference proteome</keyword>
<dbReference type="InterPro" id="IPR006145">
    <property type="entry name" value="PsdUridine_synth_RsuA/RluA"/>
</dbReference>
<dbReference type="EC" id="5.4.99.-" evidence="4"/>
<dbReference type="Gene3D" id="3.10.290.10">
    <property type="entry name" value="RNA-binding S4 domain"/>
    <property type="match status" value="1"/>
</dbReference>
<evidence type="ECO:0000256" key="3">
    <source>
        <dbReference type="PROSITE-ProRule" id="PRU00182"/>
    </source>
</evidence>
<dbReference type="SUPFAM" id="SSF55120">
    <property type="entry name" value="Pseudouridine synthase"/>
    <property type="match status" value="1"/>
</dbReference>
<dbReference type="PANTHER" id="PTHR47683:SF2">
    <property type="entry name" value="RNA-BINDING S4 DOMAIN-CONTAINING PROTEIN"/>
    <property type="match status" value="1"/>
</dbReference>
<dbReference type="InterPro" id="IPR036986">
    <property type="entry name" value="S4_RNA-bd_sf"/>
</dbReference>
<protein>
    <recommendedName>
        <fullName evidence="4">Pseudouridine synthase</fullName>
        <ecNumber evidence="4">5.4.99.-</ecNumber>
    </recommendedName>
</protein>
<evidence type="ECO:0000259" key="6">
    <source>
        <dbReference type="SMART" id="SM00363"/>
    </source>
</evidence>
<dbReference type="InterPro" id="IPR020094">
    <property type="entry name" value="TruA/RsuA/RluB/E/F_N"/>
</dbReference>
<dbReference type="PROSITE" id="PS01149">
    <property type="entry name" value="PSI_RSU"/>
    <property type="match status" value="1"/>
</dbReference>
<dbReference type="Proteomes" id="UP001250932">
    <property type="component" value="Unassembled WGS sequence"/>
</dbReference>
<dbReference type="SMART" id="SM00363">
    <property type="entry name" value="S4"/>
    <property type="match status" value="1"/>
</dbReference>
<dbReference type="InterPro" id="IPR002942">
    <property type="entry name" value="S4_RNA-bd"/>
</dbReference>
<dbReference type="Pfam" id="PF00849">
    <property type="entry name" value="PseudoU_synth_2"/>
    <property type="match status" value="1"/>
</dbReference>
<dbReference type="PANTHER" id="PTHR47683">
    <property type="entry name" value="PSEUDOURIDINE SYNTHASE FAMILY PROTEIN-RELATED"/>
    <property type="match status" value="1"/>
</dbReference>
<comment type="caution">
    <text evidence="7">The sequence shown here is derived from an EMBL/GenBank/DDBJ whole genome shotgun (WGS) entry which is preliminary data.</text>
</comment>
<dbReference type="PROSITE" id="PS50889">
    <property type="entry name" value="S4"/>
    <property type="match status" value="1"/>
</dbReference>
<dbReference type="RefSeq" id="WP_313831462.1">
    <property type="nucleotide sequence ID" value="NZ_JAQOUE010000001.1"/>
</dbReference>
<dbReference type="EMBL" id="JAQOUE010000001">
    <property type="protein sequence ID" value="MDT7041104.1"/>
    <property type="molecule type" value="Genomic_DNA"/>
</dbReference>
<feature type="region of interest" description="Disordered" evidence="5">
    <location>
        <begin position="247"/>
        <end position="381"/>
    </location>
</feature>
<dbReference type="NCBIfam" id="TIGR00093">
    <property type="entry name" value="pseudouridine synthase"/>
    <property type="match status" value="1"/>
</dbReference>
<proteinExistence type="inferred from homology"/>
<evidence type="ECO:0000313" key="7">
    <source>
        <dbReference type="EMBL" id="MDT7041104.1"/>
    </source>
</evidence>
<dbReference type="InterPro" id="IPR018496">
    <property type="entry name" value="PsdUridine_synth_RsuA/RluB_CS"/>
</dbReference>
<sequence length="381" mass="42352">MIKKPDTRVRLQKVIAASGLSSRRAAEDLIRQGQVTVNGKVVSMLGTCIDPAIDHVKVNGCHIDTAEPEVFVLLNKPPGCVTTMNDPFGRKTVADLLGRVKVRVFPVGRLDFDAEGLLLLTNNGLVAQACLHPRYHVPKTYIIKVSGVFTDEELQMLREGVVLEDGVTLPADVKKSGKAQSNSWLEITIREGKKRQIKRMVEACGHRVLRIKRIRFGPLQLRDIPVGTFRYATDAEANALRAILQRTTTEGPTVRPRPKPYLKNRIKPGDTPSSRSPRKPVRKTSVSKTRKPRVPLEKRKMERSGGVNLTQTTRPVNKRVSSVKGPGVQSRDRRTANSKKSSNPRVASGKRQSLKGRVVSSSFSKRGTPQKRKPVAQRRPR</sequence>
<reference evidence="7 8" key="1">
    <citation type="journal article" date="2023" name="ISME J.">
        <title>Cultivation and genomic characterization of novel and ubiquitous marine nitrite-oxidizing bacteria from the Nitrospirales.</title>
        <authorList>
            <person name="Mueller A.J."/>
            <person name="Daebeler A."/>
            <person name="Herbold C.W."/>
            <person name="Kirkegaard R.H."/>
            <person name="Daims H."/>
        </authorList>
    </citation>
    <scope>NUCLEOTIDE SEQUENCE [LARGE SCALE GENOMIC DNA]</scope>
    <source>
        <strain evidence="7 8">EB</strain>
    </source>
</reference>
<gene>
    <name evidence="7" type="ORF">PPG34_02000</name>
</gene>
<feature type="domain" description="RNA-binding S4" evidence="6">
    <location>
        <begin position="9"/>
        <end position="77"/>
    </location>
</feature>
<name>A0ABU3K3Y9_9BACT</name>
<keyword evidence="3" id="KW-0694">RNA-binding</keyword>
<dbReference type="InterPro" id="IPR050343">
    <property type="entry name" value="RsuA_PseudoU_synthase"/>
</dbReference>
<dbReference type="CDD" id="cd00165">
    <property type="entry name" value="S4"/>
    <property type="match status" value="1"/>
</dbReference>
<evidence type="ECO:0000256" key="5">
    <source>
        <dbReference type="SAM" id="MobiDB-lite"/>
    </source>
</evidence>
<dbReference type="SUPFAM" id="SSF55174">
    <property type="entry name" value="Alpha-L RNA-binding motif"/>
    <property type="match status" value="1"/>
</dbReference>
<dbReference type="InterPro" id="IPR020103">
    <property type="entry name" value="PsdUridine_synth_cat_dom_sf"/>
</dbReference>
<evidence type="ECO:0000256" key="1">
    <source>
        <dbReference type="ARBA" id="ARBA00008348"/>
    </source>
</evidence>
<dbReference type="CDD" id="cd02870">
    <property type="entry name" value="PseudoU_synth_RsuA_like"/>
    <property type="match status" value="1"/>
</dbReference>
<keyword evidence="2 4" id="KW-0413">Isomerase</keyword>
<accession>A0ABU3K3Y9</accession>
<feature type="compositionally biased region" description="Basic residues" evidence="5">
    <location>
        <begin position="368"/>
        <end position="381"/>
    </location>
</feature>
<dbReference type="Gene3D" id="3.30.70.1560">
    <property type="entry name" value="Alpha-L RNA-binding motif"/>
    <property type="match status" value="1"/>
</dbReference>
<feature type="compositionally biased region" description="Basic and acidic residues" evidence="5">
    <location>
        <begin position="294"/>
        <end position="303"/>
    </location>
</feature>
<evidence type="ECO:0000256" key="4">
    <source>
        <dbReference type="RuleBase" id="RU003887"/>
    </source>
</evidence>
<dbReference type="InterPro" id="IPR042092">
    <property type="entry name" value="PsdUridine_s_RsuA/RluB/E/F_cat"/>
</dbReference>
<dbReference type="Gene3D" id="3.30.70.580">
    <property type="entry name" value="Pseudouridine synthase I, catalytic domain, N-terminal subdomain"/>
    <property type="match status" value="1"/>
</dbReference>
<feature type="compositionally biased region" description="Basic residues" evidence="5">
    <location>
        <begin position="256"/>
        <end position="266"/>
    </location>
</feature>
<evidence type="ECO:0000256" key="2">
    <source>
        <dbReference type="ARBA" id="ARBA00023235"/>
    </source>
</evidence>
<organism evidence="7 8">
    <name type="scientific">Candidatus Nitronereus thalassa</name>
    <dbReference type="NCBI Taxonomy" id="3020898"/>
    <lineage>
        <taxon>Bacteria</taxon>
        <taxon>Pseudomonadati</taxon>
        <taxon>Nitrospirota</taxon>
        <taxon>Nitrospiria</taxon>
        <taxon>Nitrospirales</taxon>
        <taxon>Nitrospiraceae</taxon>
        <taxon>Candidatus Nitronereus</taxon>
    </lineage>
</organism>
<comment type="similarity">
    <text evidence="1 4">Belongs to the pseudouridine synthase RsuA family.</text>
</comment>
<evidence type="ECO:0000313" key="8">
    <source>
        <dbReference type="Proteomes" id="UP001250932"/>
    </source>
</evidence>